<keyword evidence="2" id="KW-1133">Transmembrane helix</keyword>
<feature type="region of interest" description="Disordered" evidence="1">
    <location>
        <begin position="332"/>
        <end position="368"/>
    </location>
</feature>
<evidence type="ECO:0000256" key="2">
    <source>
        <dbReference type="SAM" id="Phobius"/>
    </source>
</evidence>
<keyword evidence="4" id="KW-1185">Reference proteome</keyword>
<dbReference type="AlphaFoldDB" id="A0A7K0C0B5"/>
<dbReference type="PANTHER" id="PTHR32309">
    <property type="entry name" value="TYROSINE-PROTEIN KINASE"/>
    <property type="match status" value="1"/>
</dbReference>
<comment type="caution">
    <text evidence="3">The sequence shown here is derived from an EMBL/GenBank/DDBJ whole genome shotgun (WGS) entry which is preliminary data.</text>
</comment>
<dbReference type="RefSeq" id="WP_153536415.1">
    <property type="nucleotide sequence ID" value="NZ_WEGH01000003.1"/>
</dbReference>
<dbReference type="OrthoDB" id="3450309at2"/>
<keyword evidence="2" id="KW-0472">Membrane</keyword>
<evidence type="ECO:0008006" key="5">
    <source>
        <dbReference type="Google" id="ProtNLM"/>
    </source>
</evidence>
<reference evidence="3 4" key="1">
    <citation type="submission" date="2019-10" db="EMBL/GenBank/DDBJ databases">
        <title>Actinomadura rubteroloni sp. nov. and Actinomadura macrotermitis sp. nov., isolated from the gut of fungus growing-termite Macrotermes natalensis.</title>
        <authorList>
            <person name="Benndorf R."/>
            <person name="Martin K."/>
            <person name="Kuefner M."/>
            <person name="De Beer W."/>
            <person name="Kaster A.-K."/>
            <person name="Vollmers J."/>
            <person name="Poulsen M."/>
            <person name="Beemelmanns C."/>
        </authorList>
    </citation>
    <scope>NUCLEOTIDE SEQUENCE [LARGE SCALE GENOMIC DNA]</scope>
    <source>
        <strain evidence="3 4">RB68</strain>
    </source>
</reference>
<evidence type="ECO:0000256" key="1">
    <source>
        <dbReference type="SAM" id="MobiDB-lite"/>
    </source>
</evidence>
<dbReference type="InterPro" id="IPR050445">
    <property type="entry name" value="Bact_polysacc_biosynth/exp"/>
</dbReference>
<feature type="transmembrane region" description="Helical" evidence="2">
    <location>
        <begin position="14"/>
        <end position="33"/>
    </location>
</feature>
<gene>
    <name evidence="3" type="ORF">ACRB68_50050</name>
</gene>
<evidence type="ECO:0000313" key="4">
    <source>
        <dbReference type="Proteomes" id="UP000487268"/>
    </source>
</evidence>
<sequence length="458" mass="46452">MEIDEVAARVARTYWALLLVMTVVPVVLVGFVMSGRTPPEVARTRLQASSKATDAAPGDAGVSIVVSQVKAFATSRNLLDKVLKDKHLDRDPDKLAKAISVTGLGTSTVVELGVKDTDGAAATALADAIGAAVVEEINDSNQGGIKSQLKEIDKRVRYLEGRLGPLSQRAGAVPAPDIAAGNERERVQAELTDLRASRSELRTDLTTSGTAAVVQPAVLAPRTNPVVMMAAIAGLVGLIGGILVAVVVEMVRPTVPGQQRVARRLGVPLLGWADRSDAELADLGRRVRLAARRAGVVQVTLVGAGNGPLPAELVSRIAAAVYGDGTKVVTARPVADPDGGEPADGGGGTASSNNSGPKPGGTGGTSVVRAGAGTAVLSKKSSEAAAASPAQQRAVCHVHAFEDVDAGAGDEAGVVAVAGPVTPVAGLDSVRDLVAASGWPLLGVVATSRKTTGRKSKG</sequence>
<protein>
    <recommendedName>
        <fullName evidence="5">Capsular polysaccharide biosynthesis protein</fullName>
    </recommendedName>
</protein>
<proteinExistence type="predicted"/>
<dbReference type="Proteomes" id="UP000487268">
    <property type="component" value="Unassembled WGS sequence"/>
</dbReference>
<accession>A0A7K0C0B5</accession>
<evidence type="ECO:0000313" key="3">
    <source>
        <dbReference type="EMBL" id="MQY06908.1"/>
    </source>
</evidence>
<dbReference type="PANTHER" id="PTHR32309:SF31">
    <property type="entry name" value="CAPSULAR EXOPOLYSACCHARIDE FAMILY"/>
    <property type="match status" value="1"/>
</dbReference>
<name>A0A7K0C0B5_9ACTN</name>
<organism evidence="3 4">
    <name type="scientific">Actinomadura macrotermitis</name>
    <dbReference type="NCBI Taxonomy" id="2585200"/>
    <lineage>
        <taxon>Bacteria</taxon>
        <taxon>Bacillati</taxon>
        <taxon>Actinomycetota</taxon>
        <taxon>Actinomycetes</taxon>
        <taxon>Streptosporangiales</taxon>
        <taxon>Thermomonosporaceae</taxon>
        <taxon>Actinomadura</taxon>
    </lineage>
</organism>
<feature type="transmembrane region" description="Helical" evidence="2">
    <location>
        <begin position="226"/>
        <end position="248"/>
    </location>
</feature>
<dbReference type="EMBL" id="WEGH01000003">
    <property type="protein sequence ID" value="MQY06908.1"/>
    <property type="molecule type" value="Genomic_DNA"/>
</dbReference>
<keyword evidence="2" id="KW-0812">Transmembrane</keyword>